<reference evidence="2 3" key="1">
    <citation type="submission" date="2008-07" db="EMBL/GenBank/DDBJ databases">
        <authorList>
            <person name="El-Sayed N."/>
            <person name="Caler E."/>
            <person name="Inman J."/>
            <person name="Amedeo P."/>
            <person name="Hass B."/>
            <person name="Wortman J."/>
        </authorList>
    </citation>
    <scope>NUCLEOTIDE SEQUENCE [LARGE SCALE GENOMIC DNA]</scope>
    <source>
        <strain evidence="3">ATCC 50983 / TXsc</strain>
    </source>
</reference>
<dbReference type="EMBL" id="GG670840">
    <property type="protein sequence ID" value="EER20096.1"/>
    <property type="molecule type" value="Genomic_DNA"/>
</dbReference>
<gene>
    <name evidence="2" type="ORF">Pmar_PMAR007381</name>
</gene>
<proteinExistence type="predicted"/>
<dbReference type="InParanoid" id="C5K666"/>
<dbReference type="GeneID" id="9059082"/>
<feature type="chain" id="PRO_5002952572" evidence="1">
    <location>
        <begin position="21"/>
        <end position="156"/>
    </location>
</feature>
<keyword evidence="1" id="KW-0732">Signal</keyword>
<dbReference type="Proteomes" id="UP000007800">
    <property type="component" value="Unassembled WGS sequence"/>
</dbReference>
<keyword evidence="3" id="KW-1185">Reference proteome</keyword>
<evidence type="ECO:0000256" key="1">
    <source>
        <dbReference type="SAM" id="SignalP"/>
    </source>
</evidence>
<evidence type="ECO:0000313" key="3">
    <source>
        <dbReference type="Proteomes" id="UP000007800"/>
    </source>
</evidence>
<dbReference type="AlphaFoldDB" id="C5K666"/>
<evidence type="ECO:0000313" key="2">
    <source>
        <dbReference type="EMBL" id="EER20096.1"/>
    </source>
</evidence>
<name>C5K666_PERM5</name>
<sequence>MIHTTPLSTLICCLAAAVSGDDKPGMIDFSKKPFDGKYFARYGEPSKLFMRVTVDSEKETIAILFKCGPDLHPYDHTFPLESDHDSNNLILKDFIDKTKDYKDMLNSFKSRCPRFGSRPPAIPDLGKFKVAESHPENPRSLETELGGVSVKLRMPE</sequence>
<dbReference type="RefSeq" id="XP_002788300.1">
    <property type="nucleotide sequence ID" value="XM_002788254.1"/>
</dbReference>
<accession>C5K666</accession>
<protein>
    <submittedName>
        <fullName evidence="2">Uncharacterized protein</fullName>
    </submittedName>
</protein>
<feature type="signal peptide" evidence="1">
    <location>
        <begin position="1"/>
        <end position="20"/>
    </location>
</feature>
<organism evidence="3">
    <name type="scientific">Perkinsus marinus (strain ATCC 50983 / TXsc)</name>
    <dbReference type="NCBI Taxonomy" id="423536"/>
    <lineage>
        <taxon>Eukaryota</taxon>
        <taxon>Sar</taxon>
        <taxon>Alveolata</taxon>
        <taxon>Perkinsozoa</taxon>
        <taxon>Perkinsea</taxon>
        <taxon>Perkinsida</taxon>
        <taxon>Perkinsidae</taxon>
        <taxon>Perkinsus</taxon>
    </lineage>
</organism>